<dbReference type="EMBL" id="BART01022956">
    <property type="protein sequence ID" value="GAH02765.1"/>
    <property type="molecule type" value="Genomic_DNA"/>
</dbReference>
<dbReference type="AlphaFoldDB" id="X1D3D1"/>
<sequence length="50" mass="5492">MRNATGKWSDFTPDPIGISIEYPQALAIDGEGRIWVGTRYGIAVFTPPEP</sequence>
<name>X1D3D1_9ZZZZ</name>
<accession>X1D3D1</accession>
<proteinExistence type="predicted"/>
<reference evidence="1" key="1">
    <citation type="journal article" date="2014" name="Front. Microbiol.">
        <title>High frequency of phylogenetically diverse reductive dehalogenase-homologous genes in deep subseafloor sedimentary metagenomes.</title>
        <authorList>
            <person name="Kawai M."/>
            <person name="Futagami T."/>
            <person name="Toyoda A."/>
            <person name="Takaki Y."/>
            <person name="Nishi S."/>
            <person name="Hori S."/>
            <person name="Arai W."/>
            <person name="Tsubouchi T."/>
            <person name="Morono Y."/>
            <person name="Uchiyama I."/>
            <person name="Ito T."/>
            <person name="Fujiyama A."/>
            <person name="Inagaki F."/>
            <person name="Takami H."/>
        </authorList>
    </citation>
    <scope>NUCLEOTIDE SEQUENCE</scope>
    <source>
        <strain evidence="1">Expedition CK06-06</strain>
    </source>
</reference>
<gene>
    <name evidence="1" type="ORF">S01H4_41909</name>
</gene>
<comment type="caution">
    <text evidence="1">The sequence shown here is derived from an EMBL/GenBank/DDBJ whole genome shotgun (WGS) entry which is preliminary data.</text>
</comment>
<evidence type="ECO:0000313" key="1">
    <source>
        <dbReference type="EMBL" id="GAH02765.1"/>
    </source>
</evidence>
<organism evidence="1">
    <name type="scientific">marine sediment metagenome</name>
    <dbReference type="NCBI Taxonomy" id="412755"/>
    <lineage>
        <taxon>unclassified sequences</taxon>
        <taxon>metagenomes</taxon>
        <taxon>ecological metagenomes</taxon>
    </lineage>
</organism>
<protein>
    <submittedName>
        <fullName evidence="1">Uncharacterized protein</fullName>
    </submittedName>
</protein>